<dbReference type="AlphaFoldDB" id="A0AAN2PLR1"/>
<reference evidence="2 3" key="1">
    <citation type="journal article" date="2014" name="Genome Announc.">
        <title>Genome Sequence of Bacillus simplex Strain P558, Isolated from a Human Fecal Sample.</title>
        <authorList>
            <person name="Croce O."/>
            <person name="Hugon P."/>
            <person name="Lagier J.C."/>
            <person name="Bibi F."/>
            <person name="Robert C."/>
            <person name="Azhar E.I."/>
            <person name="Raoult D."/>
            <person name="Fournier P.E."/>
        </authorList>
    </citation>
    <scope>NUCLEOTIDE SEQUENCE [LARGE SCALE GENOMIC DNA]</scope>
    <source>
        <strain evidence="2 3">P558</strain>
    </source>
</reference>
<protein>
    <submittedName>
        <fullName evidence="2">Uncharacterized protein</fullName>
    </submittedName>
</protein>
<evidence type="ECO:0000313" key="2">
    <source>
        <dbReference type="EMBL" id="CEG34486.1"/>
    </source>
</evidence>
<dbReference type="EMBL" id="CCXW01000001">
    <property type="protein sequence ID" value="CEG34486.1"/>
    <property type="molecule type" value="Genomic_DNA"/>
</dbReference>
<sequence length="78" mass="8762">MILMSTYKESFKKALNFGLLFYAIFIGLSGTITFSVLLLWVVPKDQISTILVPLLFIALFLYGSCAISILIRSKINKI</sequence>
<accession>A0AAN2PLR1</accession>
<evidence type="ECO:0000313" key="3">
    <source>
        <dbReference type="Proteomes" id="UP000182110"/>
    </source>
</evidence>
<feature type="transmembrane region" description="Helical" evidence="1">
    <location>
        <begin position="20"/>
        <end position="41"/>
    </location>
</feature>
<dbReference type="Proteomes" id="UP000182110">
    <property type="component" value="Unassembled WGS sequence"/>
</dbReference>
<name>A0AAN2PLR1_9BACI</name>
<comment type="caution">
    <text evidence="2">The sequence shown here is derived from an EMBL/GenBank/DDBJ whole genome shotgun (WGS) entry which is preliminary data.</text>
</comment>
<keyword evidence="1" id="KW-0812">Transmembrane</keyword>
<keyword evidence="1" id="KW-1133">Transmembrane helix</keyword>
<feature type="transmembrane region" description="Helical" evidence="1">
    <location>
        <begin position="47"/>
        <end position="71"/>
    </location>
</feature>
<evidence type="ECO:0000256" key="1">
    <source>
        <dbReference type="SAM" id="Phobius"/>
    </source>
</evidence>
<organism evidence="2 3">
    <name type="scientific">Peribacillus simplex</name>
    <dbReference type="NCBI Taxonomy" id="1478"/>
    <lineage>
        <taxon>Bacteria</taxon>
        <taxon>Bacillati</taxon>
        <taxon>Bacillota</taxon>
        <taxon>Bacilli</taxon>
        <taxon>Bacillales</taxon>
        <taxon>Bacillaceae</taxon>
        <taxon>Peribacillus</taxon>
    </lineage>
</organism>
<proteinExistence type="predicted"/>
<gene>
    <name evidence="2" type="ORF">BN1180_04689</name>
</gene>
<keyword evidence="3" id="KW-1185">Reference proteome</keyword>
<keyword evidence="1" id="KW-0472">Membrane</keyword>